<keyword evidence="5" id="KW-1185">Reference proteome</keyword>
<dbReference type="RefSeq" id="XP_031569384.1">
    <property type="nucleotide sequence ID" value="XM_031713524.1"/>
</dbReference>
<dbReference type="PANTHER" id="PTHR22677:SF4">
    <property type="entry name" value="USHER SYNDROME TYPE-1G PROTEIN-LIKE PROTEIN"/>
    <property type="match status" value="1"/>
</dbReference>
<dbReference type="SUPFAM" id="SSF48403">
    <property type="entry name" value="Ankyrin repeat"/>
    <property type="match status" value="1"/>
</dbReference>
<accession>A0A6P8IR19</accession>
<dbReference type="InterPro" id="IPR036770">
    <property type="entry name" value="Ankyrin_rpt-contain_sf"/>
</dbReference>
<feature type="compositionally biased region" description="Basic and acidic residues" evidence="3">
    <location>
        <begin position="266"/>
        <end position="280"/>
    </location>
</feature>
<feature type="compositionally biased region" description="Polar residues" evidence="3">
    <location>
        <begin position="339"/>
        <end position="348"/>
    </location>
</feature>
<dbReference type="SMART" id="SM00248">
    <property type="entry name" value="ANK"/>
    <property type="match status" value="3"/>
</dbReference>
<keyword evidence="1" id="KW-0040">ANK repeat</keyword>
<dbReference type="Proteomes" id="UP000515163">
    <property type="component" value="Unplaced"/>
</dbReference>
<feature type="domain" description="Ubiquitin-like" evidence="4">
    <location>
        <begin position="5"/>
        <end position="81"/>
    </location>
</feature>
<keyword evidence="2" id="KW-0175">Coiled coil</keyword>
<feature type="compositionally biased region" description="Basic and acidic residues" evidence="3">
    <location>
        <begin position="378"/>
        <end position="393"/>
    </location>
</feature>
<organism evidence="5 7">
    <name type="scientific">Actinia tenebrosa</name>
    <name type="common">Australian red waratah sea anemone</name>
    <dbReference type="NCBI Taxonomy" id="6105"/>
    <lineage>
        <taxon>Eukaryota</taxon>
        <taxon>Metazoa</taxon>
        <taxon>Cnidaria</taxon>
        <taxon>Anthozoa</taxon>
        <taxon>Hexacorallia</taxon>
        <taxon>Actiniaria</taxon>
        <taxon>Actiniidae</taxon>
        <taxon>Actinia</taxon>
    </lineage>
</organism>
<dbReference type="Gene3D" id="3.10.20.90">
    <property type="entry name" value="Phosphatidylinositol 3-kinase Catalytic Subunit, Chain A, domain 1"/>
    <property type="match status" value="1"/>
</dbReference>
<dbReference type="AlphaFoldDB" id="A0A6P8IR19"/>
<evidence type="ECO:0000259" key="4">
    <source>
        <dbReference type="PROSITE" id="PS50053"/>
    </source>
</evidence>
<evidence type="ECO:0000256" key="1">
    <source>
        <dbReference type="PROSITE-ProRule" id="PRU00023"/>
    </source>
</evidence>
<dbReference type="InterPro" id="IPR039323">
    <property type="entry name" value="ANKRD_45/46/60"/>
</dbReference>
<dbReference type="PROSITE" id="PS50053">
    <property type="entry name" value="UBIQUITIN_2"/>
    <property type="match status" value="1"/>
</dbReference>
<dbReference type="PANTHER" id="PTHR22677">
    <property type="entry name" value="ANKYRIN REPEAT DOMAIN-CONTAINING PROTEIN 60"/>
    <property type="match status" value="1"/>
</dbReference>
<dbReference type="InterPro" id="IPR029071">
    <property type="entry name" value="Ubiquitin-like_domsf"/>
</dbReference>
<feature type="region of interest" description="Disordered" evidence="3">
    <location>
        <begin position="327"/>
        <end position="358"/>
    </location>
</feature>
<evidence type="ECO:0000256" key="3">
    <source>
        <dbReference type="SAM" id="MobiDB-lite"/>
    </source>
</evidence>
<dbReference type="PROSITE" id="PS50297">
    <property type="entry name" value="ANK_REP_REGION"/>
    <property type="match status" value="1"/>
</dbReference>
<dbReference type="SMART" id="SM00213">
    <property type="entry name" value="UBQ"/>
    <property type="match status" value="1"/>
</dbReference>
<feature type="coiled-coil region" evidence="2">
    <location>
        <begin position="683"/>
        <end position="756"/>
    </location>
</feature>
<feature type="region of interest" description="Disordered" evidence="3">
    <location>
        <begin position="761"/>
        <end position="790"/>
    </location>
</feature>
<evidence type="ECO:0000313" key="6">
    <source>
        <dbReference type="RefSeq" id="XP_031569383.1"/>
    </source>
</evidence>
<feature type="compositionally biased region" description="Polar residues" evidence="3">
    <location>
        <begin position="397"/>
        <end position="411"/>
    </location>
</feature>
<evidence type="ECO:0000313" key="7">
    <source>
        <dbReference type="RefSeq" id="XP_031569384.1"/>
    </source>
</evidence>
<dbReference type="SUPFAM" id="SSF54236">
    <property type="entry name" value="Ubiquitin-like"/>
    <property type="match status" value="1"/>
</dbReference>
<dbReference type="KEGG" id="aten:116303906"/>
<protein>
    <submittedName>
        <fullName evidence="6 7">Zinc finger CCCH domain-containing protein 13-like</fullName>
    </submittedName>
</protein>
<name>A0A6P8IR19_ACTTE</name>
<feature type="region of interest" description="Disordered" evidence="3">
    <location>
        <begin position="372"/>
        <end position="519"/>
    </location>
</feature>
<feature type="compositionally biased region" description="Low complexity" evidence="3">
    <location>
        <begin position="458"/>
        <end position="468"/>
    </location>
</feature>
<dbReference type="PROSITE" id="PS50088">
    <property type="entry name" value="ANK_REPEAT"/>
    <property type="match status" value="1"/>
</dbReference>
<feature type="region of interest" description="Disordered" evidence="3">
    <location>
        <begin position="224"/>
        <end position="312"/>
    </location>
</feature>
<feature type="compositionally biased region" description="Polar residues" evidence="3">
    <location>
        <begin position="763"/>
        <end position="777"/>
    </location>
</feature>
<evidence type="ECO:0000256" key="2">
    <source>
        <dbReference type="SAM" id="Coils"/>
    </source>
</evidence>
<feature type="repeat" description="ANK" evidence="1">
    <location>
        <begin position="157"/>
        <end position="189"/>
    </location>
</feature>
<feature type="compositionally biased region" description="Basic and acidic residues" evidence="3">
    <location>
        <begin position="327"/>
        <end position="338"/>
    </location>
</feature>
<gene>
    <name evidence="6 7" type="primary">LOC116303906</name>
</gene>
<dbReference type="Pfam" id="PF12796">
    <property type="entry name" value="Ank_2"/>
    <property type="match status" value="1"/>
</dbReference>
<dbReference type="Pfam" id="PF00240">
    <property type="entry name" value="ubiquitin"/>
    <property type="match status" value="1"/>
</dbReference>
<feature type="compositionally biased region" description="Basic and acidic residues" evidence="3">
    <location>
        <begin position="227"/>
        <end position="238"/>
    </location>
</feature>
<proteinExistence type="predicted"/>
<dbReference type="Gene3D" id="1.25.40.20">
    <property type="entry name" value="Ankyrin repeat-containing domain"/>
    <property type="match status" value="1"/>
</dbReference>
<dbReference type="GeneID" id="116303906"/>
<dbReference type="OrthoDB" id="10258888at2759"/>
<dbReference type="InterPro" id="IPR000626">
    <property type="entry name" value="Ubiquitin-like_dom"/>
</dbReference>
<feature type="compositionally biased region" description="Polar residues" evidence="3">
    <location>
        <begin position="283"/>
        <end position="298"/>
    </location>
</feature>
<reference evidence="6 7" key="1">
    <citation type="submission" date="2025-04" db="UniProtKB">
        <authorList>
            <consortium name="RefSeq"/>
        </authorList>
    </citation>
    <scope>IDENTIFICATION</scope>
    <source>
        <tissue evidence="6 7">Tentacle</tissue>
    </source>
</reference>
<feature type="compositionally biased region" description="Basic and acidic residues" evidence="3">
    <location>
        <begin position="412"/>
        <end position="423"/>
    </location>
</feature>
<dbReference type="RefSeq" id="XP_031569383.1">
    <property type="nucleotide sequence ID" value="XM_031713523.1"/>
</dbReference>
<dbReference type="InterPro" id="IPR002110">
    <property type="entry name" value="Ankyrin_rpt"/>
</dbReference>
<evidence type="ECO:0000313" key="5">
    <source>
        <dbReference type="Proteomes" id="UP000515163"/>
    </source>
</evidence>
<dbReference type="CDD" id="cd17039">
    <property type="entry name" value="Ubl_ubiquitin_like"/>
    <property type="match status" value="1"/>
</dbReference>
<sequence>MEQSFQIFIALPTEDVCTLRDVSNDMRIYQLKSRVELKTGIPGDIQHLYFMNKELHDDHKLEDLKVKQGCIIRVKLESTWSNLFEACWRGDIYEVFQNGVQFLDENEFQGYNIALWNRLVIQRATKALFIASHRGFLGLIMELLNRGAADINGKTRFGRTSLHVAAYQGFVGCVSLLLSEGALCNQIDYNGKTALALASENGHIYCERRLWLYQMNLKRYAVSGKRRSSDDNKTKQETIDEFNTRMSTSSSGKGLHLNGNKARLAQGEERQEHKKFELHLPRVQTSDGQSNTSSTPGSDAQEHSTRAQFPLVQIAEKYRREYRELKESHFPNMGKKESPGTQRPQTAPNPHGQKGARLETKSKNALDQVEEANAIGLKQDEKAEKMDTKESKENVPASKTCSNDETSSSEQGRQEENKKERPQSSRISNKRHLDVVISSSRLRSKSEEARSVNPEVNSPQDSPSPSDEPAIDHDYMDVTAHAYRPRKQAPTFDSWLEKKRNQGQLRPATAHVTEKSKMGKSIEPEAFKNWLNKKRYHHYRSNSESSNSGPKKTYISSGLTFDKWLEEKRKMAGKEKDCHVVESCSESNKKARVILAGKSYEEWLNEKLAQTQSKENENEEGNNNVQKSGKTYEMWLLEKKKQKQIEMIHKATTEKEKQRRLEFEQYQKLLNPNCRTFDEWLAIKQQEHLLERVRAENEPKEDEITSEDKKKDAHTVFDIWLTMKFVQEMKVEEENYREMKEKWERREKQREALRRAIHMSKLMKQQNGNQNHQNYKTPNERRDVVNDEDDEIMECIEA</sequence>